<dbReference type="Proteomes" id="UP001599542">
    <property type="component" value="Unassembled WGS sequence"/>
</dbReference>
<keyword evidence="3" id="KW-0804">Transcription</keyword>
<dbReference type="PANTHER" id="PTHR47894">
    <property type="entry name" value="HTH-TYPE TRANSCRIPTIONAL REGULATOR GADX"/>
    <property type="match status" value="1"/>
</dbReference>
<dbReference type="PROSITE" id="PS01124">
    <property type="entry name" value="HTH_ARAC_FAMILY_2"/>
    <property type="match status" value="1"/>
</dbReference>
<evidence type="ECO:0000259" key="5">
    <source>
        <dbReference type="PROSITE" id="PS01124"/>
    </source>
</evidence>
<keyword evidence="7" id="KW-1185">Reference proteome</keyword>
<evidence type="ECO:0000256" key="2">
    <source>
        <dbReference type="ARBA" id="ARBA00023125"/>
    </source>
</evidence>
<evidence type="ECO:0000256" key="1">
    <source>
        <dbReference type="ARBA" id="ARBA00023015"/>
    </source>
</evidence>
<dbReference type="Pfam" id="PF12833">
    <property type="entry name" value="HTH_18"/>
    <property type="match status" value="1"/>
</dbReference>
<keyword evidence="2" id="KW-0238">DNA-binding</keyword>
<feature type="compositionally biased region" description="Basic and acidic residues" evidence="4">
    <location>
        <begin position="308"/>
        <end position="324"/>
    </location>
</feature>
<evidence type="ECO:0000256" key="3">
    <source>
        <dbReference type="ARBA" id="ARBA00023163"/>
    </source>
</evidence>
<keyword evidence="1" id="KW-0805">Transcription regulation</keyword>
<sequence>MPSVRATGRTVHPELTAAVLWALAPPGAVPSPPGAVPSPPAAVRLAGRCLAEGAPVPEQVHRELLAHLHRLGWPTVRAAADRLFARPRDPLLRTLLAAADLAELVARSRLVEPWMYVGHATRTRLLPGELTVRHLGGLGHRPRPAETLFVCAIHLSAVTRVHGPGPEAVLLTADGRSLPPSALAPDGPPVPLTGWRIRWTGATSAPSSPGRLVLGELRTRIAREPAAPWRLSRAAAELGLAARTLQRTLAASGTSFQAELAAVRLDTAGHLLRRTDLPVAEVAAAAGFTDHPHLTHRFRARHGCTPSEFRRRGETGHPDGHRPGPEPGPGPESG</sequence>
<feature type="compositionally biased region" description="Pro residues" evidence="4">
    <location>
        <begin position="325"/>
        <end position="334"/>
    </location>
</feature>
<gene>
    <name evidence="6" type="ORF">ACFW6T_21105</name>
</gene>
<name>A0ABW6GP11_9ACTN</name>
<accession>A0ABW6GP11</accession>
<protein>
    <submittedName>
        <fullName evidence="6">Helix-turn-helix transcriptional regulator</fullName>
    </submittedName>
</protein>
<dbReference type="SUPFAM" id="SSF46689">
    <property type="entry name" value="Homeodomain-like"/>
    <property type="match status" value="1"/>
</dbReference>
<proteinExistence type="predicted"/>
<dbReference type="EMBL" id="JBHYPX010000044">
    <property type="protein sequence ID" value="MFE1354488.1"/>
    <property type="molecule type" value="Genomic_DNA"/>
</dbReference>
<dbReference type="PANTHER" id="PTHR47894:SF4">
    <property type="entry name" value="HTH-TYPE TRANSCRIPTIONAL REGULATOR GADX"/>
    <property type="match status" value="1"/>
</dbReference>
<feature type="region of interest" description="Disordered" evidence="4">
    <location>
        <begin position="299"/>
        <end position="334"/>
    </location>
</feature>
<evidence type="ECO:0000313" key="7">
    <source>
        <dbReference type="Proteomes" id="UP001599542"/>
    </source>
</evidence>
<dbReference type="InterPro" id="IPR018060">
    <property type="entry name" value="HTH_AraC"/>
</dbReference>
<dbReference type="RefSeq" id="WP_380321360.1">
    <property type="nucleotide sequence ID" value="NZ_JBHYPW010000014.1"/>
</dbReference>
<organism evidence="6 7">
    <name type="scientific">Kitasatospora phosalacinea</name>
    <dbReference type="NCBI Taxonomy" id="2065"/>
    <lineage>
        <taxon>Bacteria</taxon>
        <taxon>Bacillati</taxon>
        <taxon>Actinomycetota</taxon>
        <taxon>Actinomycetes</taxon>
        <taxon>Kitasatosporales</taxon>
        <taxon>Streptomycetaceae</taxon>
        <taxon>Kitasatospora</taxon>
    </lineage>
</organism>
<dbReference type="Gene3D" id="1.10.10.60">
    <property type="entry name" value="Homeodomain-like"/>
    <property type="match status" value="1"/>
</dbReference>
<evidence type="ECO:0000256" key="4">
    <source>
        <dbReference type="SAM" id="MobiDB-lite"/>
    </source>
</evidence>
<dbReference type="InterPro" id="IPR009057">
    <property type="entry name" value="Homeodomain-like_sf"/>
</dbReference>
<reference evidence="6 7" key="1">
    <citation type="submission" date="2024-09" db="EMBL/GenBank/DDBJ databases">
        <title>The Natural Products Discovery Center: Release of the First 8490 Sequenced Strains for Exploring Actinobacteria Biosynthetic Diversity.</title>
        <authorList>
            <person name="Kalkreuter E."/>
            <person name="Kautsar S.A."/>
            <person name="Yang D."/>
            <person name="Bader C.D."/>
            <person name="Teijaro C.N."/>
            <person name="Fluegel L."/>
            <person name="Davis C.M."/>
            <person name="Simpson J.R."/>
            <person name="Lauterbach L."/>
            <person name="Steele A.D."/>
            <person name="Gui C."/>
            <person name="Meng S."/>
            <person name="Li G."/>
            <person name="Viehrig K."/>
            <person name="Ye F."/>
            <person name="Su P."/>
            <person name="Kiefer A.F."/>
            <person name="Nichols A."/>
            <person name="Cepeda A.J."/>
            <person name="Yan W."/>
            <person name="Fan B."/>
            <person name="Jiang Y."/>
            <person name="Adhikari A."/>
            <person name="Zheng C.-J."/>
            <person name="Schuster L."/>
            <person name="Cowan T.M."/>
            <person name="Smanski M.J."/>
            <person name="Chevrette M.G."/>
            <person name="De Carvalho L.P.S."/>
            <person name="Shen B."/>
        </authorList>
    </citation>
    <scope>NUCLEOTIDE SEQUENCE [LARGE SCALE GENOMIC DNA]</scope>
    <source>
        <strain evidence="6 7">NPDC058753</strain>
    </source>
</reference>
<dbReference type="SMART" id="SM00342">
    <property type="entry name" value="HTH_ARAC"/>
    <property type="match status" value="1"/>
</dbReference>
<comment type="caution">
    <text evidence="6">The sequence shown here is derived from an EMBL/GenBank/DDBJ whole genome shotgun (WGS) entry which is preliminary data.</text>
</comment>
<feature type="domain" description="HTH araC/xylS-type" evidence="5">
    <location>
        <begin position="211"/>
        <end position="312"/>
    </location>
</feature>
<evidence type="ECO:0000313" key="6">
    <source>
        <dbReference type="EMBL" id="MFE1354488.1"/>
    </source>
</evidence>